<sequence>MDTTIDNGGEPGALLERLEWRTAYRDPFRFQTSEDFKALMLETLAQGASDILIQPGYPVCAEVNGGLRAVSHRALDDSEVREILVLCANRDTAWTDIVGGTAVNTRYEVFDPKLRDFRGDKVRHKYRVNASPIAYHGQTSCQIVMRAIAKDPPVYTELGLTEDIVRAACPEDGIVYVAGRTGSGKTTTFASILRFILENDTPIKGNLVTHEEPIEFTFESIASKHSIIVQSQIPTHFADFYAANREAMRRKPGLIMIGEMRDEETIRAAVEASQTGHPVFGTVHATNVASVVRRLISRFPEAERATAIYDIIESARFIMAQTLVPGANGRRVAAREWLQCDQRVRDELMVMSDMGRVTGTLRDIMRARGWSFVQEADRLLADGAISAATAAQLRQKAEA</sequence>
<accession>A0A193GMW3</accession>
<evidence type="ECO:0000259" key="2">
    <source>
        <dbReference type="Pfam" id="PF00437"/>
    </source>
</evidence>
<dbReference type="InterPro" id="IPR050921">
    <property type="entry name" value="T4SS_GSP_E_ATPase"/>
</dbReference>
<dbReference type="SUPFAM" id="SSF52540">
    <property type="entry name" value="P-loop containing nucleoside triphosphate hydrolases"/>
    <property type="match status" value="1"/>
</dbReference>
<evidence type="ECO:0000256" key="1">
    <source>
        <dbReference type="ARBA" id="ARBA00006611"/>
    </source>
</evidence>
<dbReference type="PANTHER" id="PTHR30486:SF6">
    <property type="entry name" value="TYPE IV PILUS RETRACTATION ATPASE PILT"/>
    <property type="match status" value="1"/>
</dbReference>
<dbReference type="EMBL" id="CP016173">
    <property type="protein sequence ID" value="ANN80826.1"/>
    <property type="molecule type" value="Genomic_DNA"/>
</dbReference>
<keyword evidence="3" id="KW-0614">Plasmid</keyword>
<protein>
    <submittedName>
        <fullName evidence="3">Type IV secretion protein DotB</fullName>
    </submittedName>
</protein>
<dbReference type="Gene3D" id="3.30.450.90">
    <property type="match status" value="1"/>
</dbReference>
<geneLocation type="plasmid" evidence="3 4">
    <name>unnamed1</name>
</geneLocation>
<dbReference type="Proteomes" id="UP000091926">
    <property type="component" value="Plasmid unnamed1"/>
</dbReference>
<dbReference type="CDD" id="cd19516">
    <property type="entry name" value="DotB_TraJ"/>
    <property type="match status" value="1"/>
</dbReference>
<dbReference type="InterPro" id="IPR001482">
    <property type="entry name" value="T2SS/T4SS_dom"/>
</dbReference>
<dbReference type="PANTHER" id="PTHR30486">
    <property type="entry name" value="TWITCHING MOTILITY PROTEIN PILT"/>
    <property type="match status" value="1"/>
</dbReference>
<dbReference type="RefSeq" id="WP_066665832.1">
    <property type="nucleotide sequence ID" value="NZ_CBCSCL010000020.1"/>
</dbReference>
<dbReference type="Gene3D" id="3.40.50.300">
    <property type="entry name" value="P-loop containing nucleotide triphosphate hydrolases"/>
    <property type="match status" value="1"/>
</dbReference>
<dbReference type="OrthoDB" id="5790493at2"/>
<feature type="domain" description="Bacterial type II secretion system protein E" evidence="2">
    <location>
        <begin position="125"/>
        <end position="325"/>
    </location>
</feature>
<name>A0A193GMW3_9BORD</name>
<reference evidence="3 4" key="1">
    <citation type="submission" date="2016-06" db="EMBL/GenBank/DDBJ databases">
        <title>Complete genome sequences of Bordetella bronchialis and Bordetella flabilis.</title>
        <authorList>
            <person name="LiPuma J.J."/>
            <person name="Spilker T."/>
        </authorList>
    </citation>
    <scope>NUCLEOTIDE SEQUENCE [LARGE SCALE GENOMIC DNA]</scope>
    <source>
        <strain evidence="3 4">AU10664</strain>
        <plasmid evidence="3 4">unnamed1</plasmid>
    </source>
</reference>
<keyword evidence="4" id="KW-1185">Reference proteome</keyword>
<comment type="similarity">
    <text evidence="1">Belongs to the GSP E family.</text>
</comment>
<dbReference type="KEGG" id="bfz:BAU07_26220"/>
<evidence type="ECO:0000313" key="4">
    <source>
        <dbReference type="Proteomes" id="UP000091926"/>
    </source>
</evidence>
<organism evidence="3 4">
    <name type="scientific">Bordetella flabilis</name>
    <dbReference type="NCBI Taxonomy" id="463014"/>
    <lineage>
        <taxon>Bacteria</taxon>
        <taxon>Pseudomonadati</taxon>
        <taxon>Pseudomonadota</taxon>
        <taxon>Betaproteobacteria</taxon>
        <taxon>Burkholderiales</taxon>
        <taxon>Alcaligenaceae</taxon>
        <taxon>Bordetella</taxon>
    </lineage>
</organism>
<evidence type="ECO:0000313" key="3">
    <source>
        <dbReference type="EMBL" id="ANN80826.1"/>
    </source>
</evidence>
<dbReference type="Pfam" id="PF00437">
    <property type="entry name" value="T2SSE"/>
    <property type="match status" value="1"/>
</dbReference>
<proteinExistence type="inferred from homology"/>
<dbReference type="GO" id="GO:0016887">
    <property type="term" value="F:ATP hydrolysis activity"/>
    <property type="evidence" value="ECO:0007669"/>
    <property type="project" value="InterPro"/>
</dbReference>
<dbReference type="AlphaFoldDB" id="A0A193GMW3"/>
<gene>
    <name evidence="3" type="ORF">BAU07_26220</name>
</gene>
<dbReference type="InterPro" id="IPR027417">
    <property type="entry name" value="P-loop_NTPase"/>
</dbReference>